<gene>
    <name evidence="1" type="primary">STP22_1</name>
    <name evidence="1" type="ORF">H4S07_005873</name>
</gene>
<dbReference type="EMBL" id="JANBUP010003137">
    <property type="protein sequence ID" value="KAJ2797729.1"/>
    <property type="molecule type" value="Genomic_DNA"/>
</dbReference>
<feature type="non-terminal residue" evidence="1">
    <location>
        <position position="281"/>
    </location>
</feature>
<accession>A0ACC1KYB7</accession>
<comment type="caution">
    <text evidence="1">The sequence shown here is derived from an EMBL/GenBank/DDBJ whole genome shotgun (WGS) entry which is preliminary data.</text>
</comment>
<evidence type="ECO:0000313" key="2">
    <source>
        <dbReference type="Proteomes" id="UP001140096"/>
    </source>
</evidence>
<reference evidence="1" key="1">
    <citation type="submission" date="2022-07" db="EMBL/GenBank/DDBJ databases">
        <title>Phylogenomic reconstructions and comparative analyses of Kickxellomycotina fungi.</title>
        <authorList>
            <person name="Reynolds N.K."/>
            <person name="Stajich J.E."/>
            <person name="Barry K."/>
            <person name="Grigoriev I.V."/>
            <person name="Crous P."/>
            <person name="Smith M.E."/>
        </authorList>
    </citation>
    <scope>NUCLEOTIDE SEQUENCE</scope>
    <source>
        <strain evidence="1">CBS 102833</strain>
    </source>
</reference>
<dbReference type="Proteomes" id="UP001140096">
    <property type="component" value="Unassembled WGS sequence"/>
</dbReference>
<name>A0ACC1KYB7_9FUNG</name>
<keyword evidence="2" id="KW-1185">Reference proteome</keyword>
<evidence type="ECO:0000313" key="1">
    <source>
        <dbReference type="EMBL" id="KAJ2797729.1"/>
    </source>
</evidence>
<protein>
    <submittedName>
        <fullName evidence="1">Suppressor protein stp22 of temperature-sensitive alpha-factor receptor and arginine permease</fullName>
    </submittedName>
</protein>
<proteinExistence type="predicted"/>
<keyword evidence="1" id="KW-0675">Receptor</keyword>
<sequence length="281" mass="30324">MDSTRQWLLENTKNRFHNPQRVYGLVIGALSEFRSLQPKLAEYVGEDKRRQALLCLHGTLPVVFNGATFNIPVVFWFPQRFPEHPPLAYVTPTRTMVVKVSKHVDERGRIYHPYLADWSDTSALGELFRSLIGIFSAEPPVYSRPPGHTPVAMSPALGSMSASTLPLGVPALGVAASQPPRQTEPMAMSMPALPHLGFTPPPQALGAAAAAQPMTSAQPMSSARPMTAAESDLASVHTAVADKAADSANASADSIEHDLGRISLDHHRPQTMPASVNEPAQ</sequence>
<organism evidence="1 2">
    <name type="scientific">Coemansia furcata</name>
    <dbReference type="NCBI Taxonomy" id="417177"/>
    <lineage>
        <taxon>Eukaryota</taxon>
        <taxon>Fungi</taxon>
        <taxon>Fungi incertae sedis</taxon>
        <taxon>Zoopagomycota</taxon>
        <taxon>Kickxellomycotina</taxon>
        <taxon>Kickxellomycetes</taxon>
        <taxon>Kickxellales</taxon>
        <taxon>Kickxellaceae</taxon>
        <taxon>Coemansia</taxon>
    </lineage>
</organism>